<feature type="compositionally biased region" description="Basic and acidic residues" evidence="1">
    <location>
        <begin position="30"/>
        <end position="40"/>
    </location>
</feature>
<reference evidence="3 4" key="1">
    <citation type="submission" date="2021-06" db="EMBL/GenBank/DDBJ databases">
        <title>Ecological speciation of a Streptomyces species isolated from different habitats and geographic origins.</title>
        <authorList>
            <person name="Wang J."/>
        </authorList>
    </citation>
    <scope>NUCLEOTIDE SEQUENCE [LARGE SCALE GENOMIC DNA]</scope>
    <source>
        <strain evidence="3 4">FXJ8.012</strain>
    </source>
</reference>
<evidence type="ECO:0008006" key="5">
    <source>
        <dbReference type="Google" id="ProtNLM"/>
    </source>
</evidence>
<keyword evidence="2" id="KW-0732">Signal</keyword>
<feature type="signal peptide" evidence="2">
    <location>
        <begin position="1"/>
        <end position="18"/>
    </location>
</feature>
<sequence>MRKSFTAALAAPAVLVLALSGCSDQSSSRPSERGAQEREAAPVSAVPSTSPTPSPSPPRSGSGSAATAAASPVAGPAAEVCRTVDTAARNQLIAGALALGDENEEDSVVRADTATTYRNFAAELRLIAPRAHGELRSALTKWAGAGTAVGRYIAENEPRAGYVIDFGPTEKQWDAGRKAAEKVCGHELPDLGQ</sequence>
<organism evidence="3 4">
    <name type="scientific">Streptomyces olivaceus</name>
    <dbReference type="NCBI Taxonomy" id="47716"/>
    <lineage>
        <taxon>Bacteria</taxon>
        <taxon>Bacillati</taxon>
        <taxon>Actinomycetota</taxon>
        <taxon>Actinomycetes</taxon>
        <taxon>Kitasatosporales</taxon>
        <taxon>Streptomycetaceae</taxon>
        <taxon>Streptomyces</taxon>
    </lineage>
</organism>
<evidence type="ECO:0000256" key="2">
    <source>
        <dbReference type="SAM" id="SignalP"/>
    </source>
</evidence>
<name>A0ABS7W9Z5_STROV</name>
<feature type="region of interest" description="Disordered" evidence="1">
    <location>
        <begin position="21"/>
        <end position="70"/>
    </location>
</feature>
<protein>
    <recommendedName>
        <fullName evidence="5">Lipoprotein</fullName>
    </recommendedName>
</protein>
<dbReference type="Proteomes" id="UP000758701">
    <property type="component" value="Unassembled WGS sequence"/>
</dbReference>
<proteinExistence type="predicted"/>
<dbReference type="PROSITE" id="PS51257">
    <property type="entry name" value="PROKAR_LIPOPROTEIN"/>
    <property type="match status" value="1"/>
</dbReference>
<keyword evidence="4" id="KW-1185">Reference proteome</keyword>
<comment type="caution">
    <text evidence="3">The sequence shown here is derived from an EMBL/GenBank/DDBJ whole genome shotgun (WGS) entry which is preliminary data.</text>
</comment>
<evidence type="ECO:0000313" key="4">
    <source>
        <dbReference type="Proteomes" id="UP000758701"/>
    </source>
</evidence>
<accession>A0ABS7W9Z5</accession>
<feature type="chain" id="PRO_5045718961" description="Lipoprotein" evidence="2">
    <location>
        <begin position="19"/>
        <end position="193"/>
    </location>
</feature>
<evidence type="ECO:0000313" key="3">
    <source>
        <dbReference type="EMBL" id="MBZ6154771.1"/>
    </source>
</evidence>
<dbReference type="EMBL" id="JAHSTP010000013">
    <property type="protein sequence ID" value="MBZ6154771.1"/>
    <property type="molecule type" value="Genomic_DNA"/>
</dbReference>
<dbReference type="RefSeq" id="WP_070387807.1">
    <property type="nucleotide sequence ID" value="NZ_JAHSST010000013.1"/>
</dbReference>
<feature type="compositionally biased region" description="Low complexity" evidence="1">
    <location>
        <begin position="59"/>
        <end position="70"/>
    </location>
</feature>
<evidence type="ECO:0000256" key="1">
    <source>
        <dbReference type="SAM" id="MobiDB-lite"/>
    </source>
</evidence>
<gene>
    <name evidence="3" type="ORF">KVH32_26935</name>
</gene>